<keyword evidence="6 9" id="KW-1133">Transmembrane helix</keyword>
<dbReference type="InterPro" id="IPR004686">
    <property type="entry name" value="Mtc"/>
</dbReference>
<dbReference type="GO" id="GO:0015075">
    <property type="term" value="F:monoatomic ion transmembrane transporter activity"/>
    <property type="evidence" value="ECO:0007669"/>
    <property type="project" value="InterPro"/>
</dbReference>
<protein>
    <recommendedName>
        <fullName evidence="9">Sidoreflexin</fullName>
    </recommendedName>
</protein>
<keyword evidence="3" id="KW-0813">Transport</keyword>
<evidence type="ECO:0000256" key="7">
    <source>
        <dbReference type="ARBA" id="ARBA00023128"/>
    </source>
</evidence>
<feature type="transmembrane region" description="Helical" evidence="9">
    <location>
        <begin position="241"/>
        <end position="264"/>
    </location>
</feature>
<keyword evidence="4 9" id="KW-0812">Transmembrane</keyword>
<comment type="caution">
    <text evidence="10">The sequence shown here is derived from an EMBL/GenBank/DDBJ whole genome shotgun (WGS) entry which is preliminary data.</text>
</comment>
<dbReference type="GO" id="GO:0006865">
    <property type="term" value="P:amino acid transport"/>
    <property type="evidence" value="ECO:0007669"/>
    <property type="project" value="UniProtKB-KW"/>
</dbReference>
<keyword evidence="5" id="KW-0029">Amino-acid transport</keyword>
<dbReference type="PANTHER" id="PTHR11153:SF6">
    <property type="entry name" value="SIDEROFLEXIN-5"/>
    <property type="match status" value="1"/>
</dbReference>
<evidence type="ECO:0000313" key="10">
    <source>
        <dbReference type="EMBL" id="RNF07851.1"/>
    </source>
</evidence>
<keyword evidence="7 9" id="KW-0496">Mitochondrion</keyword>
<evidence type="ECO:0000256" key="1">
    <source>
        <dbReference type="ARBA" id="ARBA00004225"/>
    </source>
</evidence>
<dbReference type="AlphaFoldDB" id="A0A3R7M2G3"/>
<dbReference type="OrthoDB" id="6608471at2759"/>
<dbReference type="GO" id="GO:0005743">
    <property type="term" value="C:mitochondrial inner membrane"/>
    <property type="evidence" value="ECO:0007669"/>
    <property type="project" value="TreeGrafter"/>
</dbReference>
<dbReference type="RefSeq" id="XP_029225737.1">
    <property type="nucleotide sequence ID" value="XM_029374168.1"/>
</dbReference>
<keyword evidence="11" id="KW-1185">Reference proteome</keyword>
<name>A0A3R7M2G3_9TRYP</name>
<dbReference type="NCBIfam" id="TIGR00798">
    <property type="entry name" value="mtc"/>
    <property type="match status" value="1"/>
</dbReference>
<evidence type="ECO:0000256" key="2">
    <source>
        <dbReference type="ARBA" id="ARBA00005974"/>
    </source>
</evidence>
<comment type="subcellular location">
    <subcellularLocation>
        <location evidence="1 9">Mitochondrion membrane</location>
        <topology evidence="1 9">Multi-pass membrane protein</topology>
    </subcellularLocation>
</comment>
<accession>A0A3R7M2G3</accession>
<dbReference type="GO" id="GO:1990542">
    <property type="term" value="P:mitochondrial transmembrane transport"/>
    <property type="evidence" value="ECO:0007669"/>
    <property type="project" value="TreeGrafter"/>
</dbReference>
<dbReference type="GeneID" id="40320913"/>
<sequence>MFSYPPFSLTKPMYDMDTYGGRIMYFFSSINPLLCFQTERMLLQKRLLLDRVAAGEKVDVGDKTLWRARTAIENCVHPTTGETLFPLFRFCAFLPMNAFIVPFMMTPGTVSSVPRTIFIQWFNQSYNSAVNYANRSSDKQPVGELTKAYLAAVGISVSGALGATALLKRVPSGTLQATVIRATVPFCAVSAAAIANLSLMRKNEWMPSGTGLNVVDEDGEVRGQSLAAGMDSLKKCSVTRVVWNIPSMLLPTLLMAPLTTRYAFARSSPLCTETALQILGLAVGVPMALGAFSPTVRIPAARLEPSLQGLKRKDGTPVTTYTYYKGL</sequence>
<evidence type="ECO:0000256" key="9">
    <source>
        <dbReference type="RuleBase" id="RU362000"/>
    </source>
</evidence>
<gene>
    <name evidence="10" type="ORF">Tco025E_07302</name>
</gene>
<evidence type="ECO:0000313" key="11">
    <source>
        <dbReference type="Proteomes" id="UP000284403"/>
    </source>
</evidence>
<feature type="transmembrane region" description="Helical" evidence="9">
    <location>
        <begin position="148"/>
        <end position="167"/>
    </location>
</feature>
<organism evidence="10 11">
    <name type="scientific">Trypanosoma conorhini</name>
    <dbReference type="NCBI Taxonomy" id="83891"/>
    <lineage>
        <taxon>Eukaryota</taxon>
        <taxon>Discoba</taxon>
        <taxon>Euglenozoa</taxon>
        <taxon>Kinetoplastea</taxon>
        <taxon>Metakinetoplastina</taxon>
        <taxon>Trypanosomatida</taxon>
        <taxon>Trypanosomatidae</taxon>
        <taxon>Trypanosoma</taxon>
    </lineage>
</organism>
<keyword evidence="8 9" id="KW-0472">Membrane</keyword>
<dbReference type="Pfam" id="PF03820">
    <property type="entry name" value="SFXNs"/>
    <property type="match status" value="1"/>
</dbReference>
<evidence type="ECO:0000256" key="5">
    <source>
        <dbReference type="ARBA" id="ARBA00022970"/>
    </source>
</evidence>
<dbReference type="Proteomes" id="UP000284403">
    <property type="component" value="Unassembled WGS sequence"/>
</dbReference>
<evidence type="ECO:0000256" key="4">
    <source>
        <dbReference type="ARBA" id="ARBA00022692"/>
    </source>
</evidence>
<proteinExistence type="inferred from homology"/>
<dbReference type="EMBL" id="MKKU01000553">
    <property type="protein sequence ID" value="RNF07851.1"/>
    <property type="molecule type" value="Genomic_DNA"/>
</dbReference>
<evidence type="ECO:0000256" key="8">
    <source>
        <dbReference type="ARBA" id="ARBA00023136"/>
    </source>
</evidence>
<evidence type="ECO:0000256" key="3">
    <source>
        <dbReference type="ARBA" id="ARBA00022448"/>
    </source>
</evidence>
<feature type="transmembrane region" description="Helical" evidence="9">
    <location>
        <begin position="179"/>
        <end position="199"/>
    </location>
</feature>
<feature type="transmembrane region" description="Helical" evidence="9">
    <location>
        <begin position="87"/>
        <end position="105"/>
    </location>
</feature>
<comment type="similarity">
    <text evidence="2 9">Belongs to the sideroflexin family.</text>
</comment>
<feature type="transmembrane region" description="Helical" evidence="9">
    <location>
        <begin position="276"/>
        <end position="296"/>
    </location>
</feature>
<reference evidence="10 11" key="1">
    <citation type="journal article" date="2018" name="BMC Genomics">
        <title>Genomic comparison of Trypanosoma conorhini and Trypanosoma rangeli to Trypanosoma cruzi strains of high and low virulence.</title>
        <authorList>
            <person name="Bradwell K.R."/>
            <person name="Koparde V.N."/>
            <person name="Matveyev A.V."/>
            <person name="Serrano M.G."/>
            <person name="Alves J.M."/>
            <person name="Parikh H."/>
            <person name="Huang B."/>
            <person name="Lee V."/>
            <person name="Espinosa-Alvarez O."/>
            <person name="Ortiz P.A."/>
            <person name="Costa-Martins A.G."/>
            <person name="Teixeira M.M."/>
            <person name="Buck G.A."/>
        </authorList>
    </citation>
    <scope>NUCLEOTIDE SEQUENCE [LARGE SCALE GENOMIC DNA]</scope>
    <source>
        <strain evidence="10 11">025E</strain>
    </source>
</reference>
<dbReference type="PANTHER" id="PTHR11153">
    <property type="entry name" value="SIDEROFLEXIN"/>
    <property type="match status" value="1"/>
</dbReference>
<evidence type="ECO:0000256" key="6">
    <source>
        <dbReference type="ARBA" id="ARBA00022989"/>
    </source>
</evidence>